<organism evidence="6 7">
    <name type="scientific">Momordica charantia</name>
    <name type="common">Bitter gourd</name>
    <name type="synonym">Balsam pear</name>
    <dbReference type="NCBI Taxonomy" id="3673"/>
    <lineage>
        <taxon>Eukaryota</taxon>
        <taxon>Viridiplantae</taxon>
        <taxon>Streptophyta</taxon>
        <taxon>Embryophyta</taxon>
        <taxon>Tracheophyta</taxon>
        <taxon>Spermatophyta</taxon>
        <taxon>Magnoliopsida</taxon>
        <taxon>eudicotyledons</taxon>
        <taxon>Gunneridae</taxon>
        <taxon>Pentapetalae</taxon>
        <taxon>rosids</taxon>
        <taxon>fabids</taxon>
        <taxon>Cucurbitales</taxon>
        <taxon>Cucurbitaceae</taxon>
        <taxon>Momordiceae</taxon>
        <taxon>Momordica</taxon>
    </lineage>
</organism>
<keyword evidence="4" id="KW-0636">Prenylation</keyword>
<accession>A0A6J1DYR8</accession>
<dbReference type="GeneID" id="111024292"/>
<dbReference type="AlphaFoldDB" id="A0A6J1DYR8"/>
<dbReference type="PANTHER" id="PTHR45868:SF22">
    <property type="entry name" value="METAL ION-BINDING PROTEIN"/>
    <property type="match status" value="1"/>
</dbReference>
<dbReference type="KEGG" id="mcha:111024292"/>
<evidence type="ECO:0000256" key="5">
    <source>
        <dbReference type="ARBA" id="ARBA00024045"/>
    </source>
</evidence>
<evidence type="ECO:0000313" key="6">
    <source>
        <dbReference type="Proteomes" id="UP000504603"/>
    </source>
</evidence>
<proteinExistence type="inferred from homology"/>
<dbReference type="Gene3D" id="3.30.70.100">
    <property type="match status" value="1"/>
</dbReference>
<dbReference type="Proteomes" id="UP000504603">
    <property type="component" value="Unplaced"/>
</dbReference>
<protein>
    <submittedName>
        <fullName evidence="7">Heavy metal-associated isoprenylated plant protein 33-like</fullName>
    </submittedName>
</protein>
<evidence type="ECO:0000256" key="3">
    <source>
        <dbReference type="ARBA" id="ARBA00023288"/>
    </source>
</evidence>
<keyword evidence="2" id="KW-0479">Metal-binding</keyword>
<evidence type="ECO:0000256" key="1">
    <source>
        <dbReference type="ARBA" id="ARBA00022481"/>
    </source>
</evidence>
<gene>
    <name evidence="7" type="primary">LOC111024292</name>
</gene>
<comment type="similarity">
    <text evidence="5">Belongs to the HIPP family.</text>
</comment>
<evidence type="ECO:0000256" key="2">
    <source>
        <dbReference type="ARBA" id="ARBA00022723"/>
    </source>
</evidence>
<keyword evidence="6" id="KW-1185">Reference proteome</keyword>
<keyword evidence="3" id="KW-0449">Lipoprotein</keyword>
<dbReference type="RefSeq" id="XP_022157631.1">
    <property type="nucleotide sequence ID" value="XM_022301939.1"/>
</dbReference>
<name>A0A6J1DYR8_MOMCH</name>
<dbReference type="SUPFAM" id="SSF55008">
    <property type="entry name" value="HMA, heavy metal-associated domain"/>
    <property type="match status" value="1"/>
</dbReference>
<evidence type="ECO:0000313" key="7">
    <source>
        <dbReference type="RefSeq" id="XP_022157631.1"/>
    </source>
</evidence>
<dbReference type="GO" id="GO:0046872">
    <property type="term" value="F:metal ion binding"/>
    <property type="evidence" value="ECO:0007669"/>
    <property type="project" value="UniProtKB-KW"/>
</dbReference>
<dbReference type="InterPro" id="IPR036163">
    <property type="entry name" value="HMA_dom_sf"/>
</dbReference>
<dbReference type="OrthoDB" id="1110082at2759"/>
<keyword evidence="1" id="KW-0488">Methylation</keyword>
<evidence type="ECO:0000256" key="4">
    <source>
        <dbReference type="ARBA" id="ARBA00023289"/>
    </source>
</evidence>
<sequence>MESNMTCGLKIDTRSEGWHKKMTRMLREIKGVSYNIDVEGGMAYVSGRVDPSKLLAIIMDAGKHVELCWVMAGNENNNNLHYNFGTEPQPSVSPYRQGYYSNSYYPHNPYEPTPHYYPLPNSYHPYHHY</sequence>
<reference evidence="7" key="1">
    <citation type="submission" date="2025-08" db="UniProtKB">
        <authorList>
            <consortium name="RefSeq"/>
        </authorList>
    </citation>
    <scope>IDENTIFICATION</scope>
    <source>
        <strain evidence="7">OHB3-1</strain>
    </source>
</reference>
<dbReference type="PANTHER" id="PTHR45868">
    <property type="entry name" value="HEAVY METAL-ASSOCIATED ISOPRENYLATED PLANT PROTEIN 33-RELATED"/>
    <property type="match status" value="1"/>
</dbReference>